<reference evidence="2" key="1">
    <citation type="submission" date="2018-06" db="EMBL/GenBank/DDBJ databases">
        <authorList>
            <person name="Cea G.-C."/>
            <person name="William W."/>
        </authorList>
    </citation>
    <scope>NUCLEOTIDE SEQUENCE [LARGE SCALE GENOMIC DNA]</scope>
    <source>
        <strain evidence="2">DB21MT-2</strain>
    </source>
</reference>
<gene>
    <name evidence="1" type="ORF">SHEWBE_2354</name>
</gene>
<dbReference type="EMBL" id="LS483452">
    <property type="protein sequence ID" value="SQH76317.1"/>
    <property type="molecule type" value="Genomic_DNA"/>
</dbReference>
<dbReference type="KEGG" id="sbk:SHEWBE_2354"/>
<protein>
    <submittedName>
        <fullName evidence="1">Uncharacterized protein</fullName>
    </submittedName>
</protein>
<proteinExistence type="predicted"/>
<evidence type="ECO:0000313" key="2">
    <source>
        <dbReference type="Proteomes" id="UP000250123"/>
    </source>
</evidence>
<accession>A0A330M932</accession>
<evidence type="ECO:0000313" key="1">
    <source>
        <dbReference type="EMBL" id="SQH76317.1"/>
    </source>
</evidence>
<name>A0A330M932_9GAMM</name>
<dbReference type="Proteomes" id="UP000250123">
    <property type="component" value="Chromosome SHEWBE"/>
</dbReference>
<dbReference type="AlphaFoldDB" id="A0A330M932"/>
<sequence>MTIITALMSRLLPDGFHPQKLRMHLLDLSRIKSGFKAKSPLNAHKPIVPPILFLLH</sequence>
<organism evidence="1 2">
    <name type="scientific">Shewanella benthica</name>
    <dbReference type="NCBI Taxonomy" id="43661"/>
    <lineage>
        <taxon>Bacteria</taxon>
        <taxon>Pseudomonadati</taxon>
        <taxon>Pseudomonadota</taxon>
        <taxon>Gammaproteobacteria</taxon>
        <taxon>Alteromonadales</taxon>
        <taxon>Shewanellaceae</taxon>
        <taxon>Shewanella</taxon>
    </lineage>
</organism>